<dbReference type="PANTHER" id="PTHR43132">
    <property type="entry name" value="ARSENICAL RESISTANCE OPERON REPRESSOR ARSR-RELATED"/>
    <property type="match status" value="1"/>
</dbReference>
<comment type="caution">
    <text evidence="5">The sequence shown here is derived from an EMBL/GenBank/DDBJ whole genome shotgun (WGS) entry which is preliminary data.</text>
</comment>
<dbReference type="InterPro" id="IPR036388">
    <property type="entry name" value="WH-like_DNA-bd_sf"/>
</dbReference>
<evidence type="ECO:0000256" key="1">
    <source>
        <dbReference type="ARBA" id="ARBA00023015"/>
    </source>
</evidence>
<dbReference type="CDD" id="cd00090">
    <property type="entry name" value="HTH_ARSR"/>
    <property type="match status" value="1"/>
</dbReference>
<dbReference type="Proteomes" id="UP001595898">
    <property type="component" value="Unassembled WGS sequence"/>
</dbReference>
<keyword evidence="6" id="KW-1185">Reference proteome</keyword>
<dbReference type="GO" id="GO:0003677">
    <property type="term" value="F:DNA binding"/>
    <property type="evidence" value="ECO:0007669"/>
    <property type="project" value="UniProtKB-KW"/>
</dbReference>
<gene>
    <name evidence="5" type="ORF">ACFO5R_10610</name>
</gene>
<dbReference type="RefSeq" id="WP_250141775.1">
    <property type="nucleotide sequence ID" value="NZ_JALIQP010000004.1"/>
</dbReference>
<evidence type="ECO:0000313" key="5">
    <source>
        <dbReference type="EMBL" id="MFC4542377.1"/>
    </source>
</evidence>
<sequence>MSDSESTGRLRRYLEDEMGICRDENLNARMEELEQLEAEAGESVLERDVAVLSAVANETRYKIVRLLVAADGELCVCEISPLVDVSQSGISHALSQLFEAGLVTRRKDGKWRKYRATQRAIALVTAIDGSR</sequence>
<keyword evidence="1" id="KW-0805">Transcription regulation</keyword>
<protein>
    <submittedName>
        <fullName evidence="5">ArsR/SmtB family transcription factor</fullName>
    </submittedName>
</protein>
<dbReference type="PRINTS" id="PR00778">
    <property type="entry name" value="HTHARSR"/>
</dbReference>
<keyword evidence="3" id="KW-0804">Transcription</keyword>
<dbReference type="Pfam" id="PF01022">
    <property type="entry name" value="HTH_5"/>
    <property type="match status" value="1"/>
</dbReference>
<proteinExistence type="predicted"/>
<dbReference type="PANTHER" id="PTHR43132:SF2">
    <property type="entry name" value="ARSENICAL RESISTANCE OPERON REPRESSOR ARSR-RELATED"/>
    <property type="match status" value="1"/>
</dbReference>
<dbReference type="PROSITE" id="PS50987">
    <property type="entry name" value="HTH_ARSR_2"/>
    <property type="match status" value="1"/>
</dbReference>
<dbReference type="InterPro" id="IPR051011">
    <property type="entry name" value="Metal_resp_trans_reg"/>
</dbReference>
<organism evidence="5 6">
    <name type="scientific">Halosolutus amylolyticus</name>
    <dbReference type="NCBI Taxonomy" id="2932267"/>
    <lineage>
        <taxon>Archaea</taxon>
        <taxon>Methanobacteriati</taxon>
        <taxon>Methanobacteriota</taxon>
        <taxon>Stenosarchaea group</taxon>
        <taxon>Halobacteria</taxon>
        <taxon>Halobacteriales</taxon>
        <taxon>Natrialbaceae</taxon>
        <taxon>Halosolutus</taxon>
    </lineage>
</organism>
<dbReference type="AlphaFoldDB" id="A0ABD5PPI4"/>
<dbReference type="Gene3D" id="1.10.10.10">
    <property type="entry name" value="Winged helix-like DNA-binding domain superfamily/Winged helix DNA-binding domain"/>
    <property type="match status" value="1"/>
</dbReference>
<accession>A0ABD5PPI4</accession>
<keyword evidence="2" id="KW-0238">DNA-binding</keyword>
<evidence type="ECO:0000256" key="2">
    <source>
        <dbReference type="ARBA" id="ARBA00023125"/>
    </source>
</evidence>
<evidence type="ECO:0000259" key="4">
    <source>
        <dbReference type="PROSITE" id="PS50987"/>
    </source>
</evidence>
<dbReference type="InterPro" id="IPR036390">
    <property type="entry name" value="WH_DNA-bd_sf"/>
</dbReference>
<reference evidence="5 6" key="1">
    <citation type="journal article" date="2019" name="Int. J. Syst. Evol. Microbiol.">
        <title>The Global Catalogue of Microorganisms (GCM) 10K type strain sequencing project: providing services to taxonomists for standard genome sequencing and annotation.</title>
        <authorList>
            <consortium name="The Broad Institute Genomics Platform"/>
            <consortium name="The Broad Institute Genome Sequencing Center for Infectious Disease"/>
            <person name="Wu L."/>
            <person name="Ma J."/>
        </authorList>
    </citation>
    <scope>NUCLEOTIDE SEQUENCE [LARGE SCALE GENOMIC DNA]</scope>
    <source>
        <strain evidence="5 6">WLHS5</strain>
    </source>
</reference>
<dbReference type="InterPro" id="IPR001845">
    <property type="entry name" value="HTH_ArsR_DNA-bd_dom"/>
</dbReference>
<name>A0ABD5PPI4_9EURY</name>
<evidence type="ECO:0000313" key="6">
    <source>
        <dbReference type="Proteomes" id="UP001595898"/>
    </source>
</evidence>
<dbReference type="InterPro" id="IPR011991">
    <property type="entry name" value="ArsR-like_HTH"/>
</dbReference>
<dbReference type="EMBL" id="JBHSFA010000005">
    <property type="protein sequence ID" value="MFC4542377.1"/>
    <property type="molecule type" value="Genomic_DNA"/>
</dbReference>
<dbReference type="SUPFAM" id="SSF46785">
    <property type="entry name" value="Winged helix' DNA-binding domain"/>
    <property type="match status" value="1"/>
</dbReference>
<dbReference type="NCBIfam" id="NF033788">
    <property type="entry name" value="HTH_metalloreg"/>
    <property type="match status" value="1"/>
</dbReference>
<feature type="domain" description="HTH arsR-type" evidence="4">
    <location>
        <begin position="40"/>
        <end position="131"/>
    </location>
</feature>
<evidence type="ECO:0000256" key="3">
    <source>
        <dbReference type="ARBA" id="ARBA00023163"/>
    </source>
</evidence>
<dbReference type="SMART" id="SM00418">
    <property type="entry name" value="HTH_ARSR"/>
    <property type="match status" value="1"/>
</dbReference>